<dbReference type="InterPro" id="IPR036291">
    <property type="entry name" value="NAD(P)-bd_dom_sf"/>
</dbReference>
<name>A0A1U9K8D9_9BACL</name>
<dbReference type="PANTHER" id="PTHR42789:SF1">
    <property type="entry name" value="D-ISOMER SPECIFIC 2-HYDROXYACID DEHYDROGENASE FAMILY PROTEIN (AFU_ORTHOLOGUE AFUA_6G10090)"/>
    <property type="match status" value="1"/>
</dbReference>
<dbReference type="InterPro" id="IPR006139">
    <property type="entry name" value="D-isomer_2_OHA_DH_cat_dom"/>
</dbReference>
<sequence>MKPKVLQILPMYHQAGETVLNEGADVVRTDNLDPEHLKQMVQHVEGVVLRAPAKMTSDIIRSNPRLKVISGAGVGLDNIDVQCATACAIPVLHAPSVNAVSTAEHALTLMLCLLRQIKLFQEKMHAGDFASRDTIVTNELRGKTVGLIGYGAIAQEVAKRCRYGFDANVVAYVRRIPDERQKRAHDLGVRLTTNLMELLSTADIVSVHVPFSPDTRHMIQREHFRAMKRSAFFVNTARGGVVNTEHLIEALKRGTIAGAGIDVFDPEPPPKDLPLLKLSNVVATPHIGGVTEEANRITSTTVARNVLRVLRGEMPEHIANPEVLGKNVKE</sequence>
<proteinExistence type="inferred from homology"/>
<dbReference type="STRING" id="1471761.B0W44_11700"/>
<dbReference type="CDD" id="cd12173">
    <property type="entry name" value="PGDH_4"/>
    <property type="match status" value="1"/>
</dbReference>
<dbReference type="OrthoDB" id="9805416at2"/>
<evidence type="ECO:0000256" key="1">
    <source>
        <dbReference type="ARBA" id="ARBA00005854"/>
    </source>
</evidence>
<keyword evidence="3" id="KW-0520">NAD</keyword>
<keyword evidence="2 4" id="KW-0560">Oxidoreductase</keyword>
<dbReference type="FunFam" id="3.40.50.720:FF:000203">
    <property type="entry name" value="D-3-phosphoglycerate dehydrogenase (SerA)"/>
    <property type="match status" value="1"/>
</dbReference>
<feature type="domain" description="D-isomer specific 2-hydroxyacid dehydrogenase catalytic" evidence="5">
    <location>
        <begin position="13"/>
        <end position="320"/>
    </location>
</feature>
<organism evidence="7 8">
    <name type="scientific">Novibacillus thermophilus</name>
    <dbReference type="NCBI Taxonomy" id="1471761"/>
    <lineage>
        <taxon>Bacteria</taxon>
        <taxon>Bacillati</taxon>
        <taxon>Bacillota</taxon>
        <taxon>Bacilli</taxon>
        <taxon>Bacillales</taxon>
        <taxon>Thermoactinomycetaceae</taxon>
        <taxon>Novibacillus</taxon>
    </lineage>
</organism>
<dbReference type="Proteomes" id="UP000188603">
    <property type="component" value="Chromosome"/>
</dbReference>
<evidence type="ECO:0000259" key="5">
    <source>
        <dbReference type="Pfam" id="PF00389"/>
    </source>
</evidence>
<evidence type="ECO:0000313" key="7">
    <source>
        <dbReference type="EMBL" id="AQS56327.1"/>
    </source>
</evidence>
<feature type="domain" description="D-isomer specific 2-hydroxyacid dehydrogenase NAD-binding" evidence="6">
    <location>
        <begin position="107"/>
        <end position="288"/>
    </location>
</feature>
<dbReference type="PANTHER" id="PTHR42789">
    <property type="entry name" value="D-ISOMER SPECIFIC 2-HYDROXYACID DEHYDROGENASE FAMILY PROTEIN (AFU_ORTHOLOGUE AFUA_6G10090)"/>
    <property type="match status" value="1"/>
</dbReference>
<dbReference type="InterPro" id="IPR029753">
    <property type="entry name" value="D-isomer_DH_CS"/>
</dbReference>
<accession>A0A1U9K8D9</accession>
<dbReference type="SUPFAM" id="SSF52283">
    <property type="entry name" value="Formate/glycerate dehydrogenase catalytic domain-like"/>
    <property type="match status" value="1"/>
</dbReference>
<reference evidence="7 8" key="1">
    <citation type="journal article" date="2015" name="Int. J. Syst. Evol. Microbiol.">
        <title>Novibacillus thermophilus gen. nov., sp. nov., a Gram-staining-negative and moderately thermophilic member of the family Thermoactinomycetaceae.</title>
        <authorList>
            <person name="Yang G."/>
            <person name="Chen J."/>
            <person name="Zhou S."/>
        </authorList>
    </citation>
    <scope>NUCLEOTIDE SEQUENCE [LARGE SCALE GENOMIC DNA]</scope>
    <source>
        <strain evidence="7 8">SG-1</strain>
    </source>
</reference>
<dbReference type="PROSITE" id="PS00671">
    <property type="entry name" value="D_2_HYDROXYACID_DH_3"/>
    <property type="match status" value="1"/>
</dbReference>
<dbReference type="Gene3D" id="3.40.50.720">
    <property type="entry name" value="NAD(P)-binding Rossmann-like Domain"/>
    <property type="match status" value="2"/>
</dbReference>
<evidence type="ECO:0000256" key="4">
    <source>
        <dbReference type="RuleBase" id="RU003719"/>
    </source>
</evidence>
<dbReference type="GO" id="GO:0016616">
    <property type="term" value="F:oxidoreductase activity, acting on the CH-OH group of donors, NAD or NADP as acceptor"/>
    <property type="evidence" value="ECO:0007669"/>
    <property type="project" value="InterPro"/>
</dbReference>
<protein>
    <submittedName>
        <fullName evidence="7">Hydroxyacid dehydrogenase</fullName>
    </submittedName>
</protein>
<dbReference type="KEGG" id="ntr:B0W44_11700"/>
<dbReference type="Pfam" id="PF02826">
    <property type="entry name" value="2-Hacid_dh_C"/>
    <property type="match status" value="1"/>
</dbReference>
<evidence type="ECO:0000313" key="8">
    <source>
        <dbReference type="Proteomes" id="UP000188603"/>
    </source>
</evidence>
<dbReference type="SUPFAM" id="SSF51735">
    <property type="entry name" value="NAD(P)-binding Rossmann-fold domains"/>
    <property type="match status" value="1"/>
</dbReference>
<dbReference type="InterPro" id="IPR006140">
    <property type="entry name" value="D-isomer_DH_NAD-bd"/>
</dbReference>
<dbReference type="GO" id="GO:0051287">
    <property type="term" value="F:NAD binding"/>
    <property type="evidence" value="ECO:0007669"/>
    <property type="project" value="InterPro"/>
</dbReference>
<dbReference type="Pfam" id="PF00389">
    <property type="entry name" value="2-Hacid_dh"/>
    <property type="match status" value="1"/>
</dbReference>
<keyword evidence="8" id="KW-1185">Reference proteome</keyword>
<evidence type="ECO:0000256" key="3">
    <source>
        <dbReference type="ARBA" id="ARBA00023027"/>
    </source>
</evidence>
<comment type="similarity">
    <text evidence="1 4">Belongs to the D-isomer specific 2-hydroxyacid dehydrogenase family.</text>
</comment>
<evidence type="ECO:0000256" key="2">
    <source>
        <dbReference type="ARBA" id="ARBA00023002"/>
    </source>
</evidence>
<dbReference type="AlphaFoldDB" id="A0A1U9K8D9"/>
<dbReference type="RefSeq" id="WP_077720189.1">
    <property type="nucleotide sequence ID" value="NZ_CP019699.1"/>
</dbReference>
<dbReference type="InterPro" id="IPR050857">
    <property type="entry name" value="D-2-hydroxyacid_DH"/>
</dbReference>
<gene>
    <name evidence="7" type="ORF">B0W44_11700</name>
</gene>
<dbReference type="EMBL" id="CP019699">
    <property type="protein sequence ID" value="AQS56327.1"/>
    <property type="molecule type" value="Genomic_DNA"/>
</dbReference>
<evidence type="ECO:0000259" key="6">
    <source>
        <dbReference type="Pfam" id="PF02826"/>
    </source>
</evidence>